<dbReference type="OrthoDB" id="7305308at2759"/>
<dbReference type="GO" id="GO:0008080">
    <property type="term" value="F:N-acetyltransferase activity"/>
    <property type="evidence" value="ECO:0007669"/>
    <property type="project" value="TreeGrafter"/>
</dbReference>
<dbReference type="InterPro" id="IPR016181">
    <property type="entry name" value="Acyl_CoA_acyltransferase"/>
</dbReference>
<dbReference type="Pfam" id="PF00583">
    <property type="entry name" value="Acetyltransf_1"/>
    <property type="match status" value="1"/>
</dbReference>
<dbReference type="PANTHER" id="PTHR10545">
    <property type="entry name" value="DIAMINE N-ACETYLTRANSFERASE"/>
    <property type="match status" value="1"/>
</dbReference>
<dbReference type="InterPro" id="IPR000182">
    <property type="entry name" value="GNAT_dom"/>
</dbReference>
<name>A0A6J3M5D0_9PEZI</name>
<dbReference type="CDD" id="cd04301">
    <property type="entry name" value="NAT_SF"/>
    <property type="match status" value="1"/>
</dbReference>
<reference evidence="6" key="3">
    <citation type="submission" date="2025-08" db="UniProtKB">
        <authorList>
            <consortium name="RefSeq"/>
        </authorList>
    </citation>
    <scope>IDENTIFICATION</scope>
    <source>
        <strain evidence="6">CBS 342.82</strain>
    </source>
</reference>
<dbReference type="PROSITE" id="PS51186">
    <property type="entry name" value="GNAT"/>
    <property type="match status" value="1"/>
</dbReference>
<feature type="domain" description="N-acetyltransferase" evidence="4">
    <location>
        <begin position="19"/>
        <end position="179"/>
    </location>
</feature>
<feature type="region of interest" description="Disordered" evidence="3">
    <location>
        <begin position="35"/>
        <end position="61"/>
    </location>
</feature>
<dbReference type="SUPFAM" id="SSF55729">
    <property type="entry name" value="Acyl-CoA N-acyltransferases (Nat)"/>
    <property type="match status" value="1"/>
</dbReference>
<evidence type="ECO:0000256" key="1">
    <source>
        <dbReference type="ARBA" id="ARBA00022679"/>
    </source>
</evidence>
<evidence type="ECO:0000313" key="5">
    <source>
        <dbReference type="Proteomes" id="UP000504637"/>
    </source>
</evidence>
<sequence>DIPEILAMIHELACYENEPTAVQATEESLLRTLTFAPSPTSTPSASASSSSSSHSPSSPSPGYAKTLLLRAPSSDSHGAGEEVAGMALFFTNYSTWRGAPGIYLEDLFVRPAFRKRGYGKLLIRALARECKEIGGGRLEWCCLKWNESSLEFYRALGAREQVEWVTLRVDGERLEALAK</sequence>
<accession>A0A6J3M5D0</accession>
<keyword evidence="5" id="KW-1185">Reference proteome</keyword>
<keyword evidence="1" id="KW-0808">Transferase</keyword>
<evidence type="ECO:0000313" key="6">
    <source>
        <dbReference type="RefSeq" id="XP_033460291.1"/>
    </source>
</evidence>
<protein>
    <submittedName>
        <fullName evidence="6">Acyl-CoA N-acyltransferase</fullName>
    </submittedName>
</protein>
<dbReference type="GeneID" id="54359080"/>
<evidence type="ECO:0000259" key="4">
    <source>
        <dbReference type="PROSITE" id="PS51186"/>
    </source>
</evidence>
<evidence type="ECO:0000256" key="3">
    <source>
        <dbReference type="SAM" id="MobiDB-lite"/>
    </source>
</evidence>
<keyword evidence="2" id="KW-0012">Acyltransferase</keyword>
<dbReference type="AlphaFoldDB" id="A0A6J3M5D0"/>
<dbReference type="Proteomes" id="UP000504637">
    <property type="component" value="Unplaced"/>
</dbReference>
<dbReference type="PANTHER" id="PTHR10545:SF29">
    <property type="entry name" value="GH14572P-RELATED"/>
    <property type="match status" value="1"/>
</dbReference>
<gene>
    <name evidence="6" type="ORF">K489DRAFT_318008</name>
</gene>
<proteinExistence type="predicted"/>
<reference evidence="6" key="2">
    <citation type="submission" date="2020-04" db="EMBL/GenBank/DDBJ databases">
        <authorList>
            <consortium name="NCBI Genome Project"/>
        </authorList>
    </citation>
    <scope>NUCLEOTIDE SEQUENCE</scope>
    <source>
        <strain evidence="6">CBS 342.82</strain>
    </source>
</reference>
<reference evidence="6" key="1">
    <citation type="submission" date="2020-01" db="EMBL/GenBank/DDBJ databases">
        <authorList>
            <consortium name="DOE Joint Genome Institute"/>
            <person name="Haridas S."/>
            <person name="Albert R."/>
            <person name="Binder M."/>
            <person name="Bloem J."/>
            <person name="Labutti K."/>
            <person name="Salamov A."/>
            <person name="Andreopoulos B."/>
            <person name="Baker S.E."/>
            <person name="Barry K."/>
            <person name="Bills G."/>
            <person name="Bluhm B.H."/>
            <person name="Cannon C."/>
            <person name="Castanera R."/>
            <person name="Culley D.E."/>
            <person name="Daum C."/>
            <person name="Ezra D."/>
            <person name="Gonzalez J.B."/>
            <person name="Henrissat B."/>
            <person name="Kuo A."/>
            <person name="Liang C."/>
            <person name="Lipzen A."/>
            <person name="Lutzoni F."/>
            <person name="Magnuson J."/>
            <person name="Mondo S."/>
            <person name="Nolan M."/>
            <person name="Ohm R."/>
            <person name="Pangilinan J."/>
            <person name="Park H.-J."/>
            <person name="Ramirez L."/>
            <person name="Alfaro M."/>
            <person name="Sun H."/>
            <person name="Tritt A."/>
            <person name="Yoshinaga Y."/>
            <person name="Zwiers L.-H."/>
            <person name="Turgeon B.G."/>
            <person name="Goodwin S.B."/>
            <person name="Spatafora J.W."/>
            <person name="Crous P.W."/>
            <person name="Grigoriev I.V."/>
        </authorList>
    </citation>
    <scope>NUCLEOTIDE SEQUENCE</scope>
    <source>
        <strain evidence="6">CBS 342.82</strain>
    </source>
</reference>
<feature type="compositionally biased region" description="Low complexity" evidence="3">
    <location>
        <begin position="36"/>
        <end position="61"/>
    </location>
</feature>
<dbReference type="Gene3D" id="3.40.630.30">
    <property type="match status" value="1"/>
</dbReference>
<feature type="non-terminal residue" evidence="6">
    <location>
        <position position="1"/>
    </location>
</feature>
<organism evidence="6">
    <name type="scientific">Dissoconium aciculare CBS 342.82</name>
    <dbReference type="NCBI Taxonomy" id="1314786"/>
    <lineage>
        <taxon>Eukaryota</taxon>
        <taxon>Fungi</taxon>
        <taxon>Dikarya</taxon>
        <taxon>Ascomycota</taxon>
        <taxon>Pezizomycotina</taxon>
        <taxon>Dothideomycetes</taxon>
        <taxon>Dothideomycetidae</taxon>
        <taxon>Mycosphaerellales</taxon>
        <taxon>Dissoconiaceae</taxon>
        <taxon>Dissoconium</taxon>
    </lineage>
</organism>
<dbReference type="RefSeq" id="XP_033460291.1">
    <property type="nucleotide sequence ID" value="XM_033601280.1"/>
</dbReference>
<evidence type="ECO:0000256" key="2">
    <source>
        <dbReference type="ARBA" id="ARBA00023315"/>
    </source>
</evidence>
<dbReference type="InterPro" id="IPR051016">
    <property type="entry name" value="Diverse_Substrate_AcTransf"/>
</dbReference>